<dbReference type="AlphaFoldDB" id="A0AAE1K8K2"/>
<comment type="caution">
    <text evidence="1">The sequence shown here is derived from an EMBL/GenBank/DDBJ whole genome shotgun (WGS) entry which is preliminary data.</text>
</comment>
<evidence type="ECO:0000313" key="1">
    <source>
        <dbReference type="EMBL" id="KAK4266945.1"/>
    </source>
</evidence>
<proteinExistence type="predicted"/>
<name>A0AAE1K8K2_9FABA</name>
<gene>
    <name evidence="1" type="ORF">QN277_023802</name>
</gene>
<protein>
    <submittedName>
        <fullName evidence="1">Uncharacterized protein</fullName>
    </submittedName>
</protein>
<dbReference type="InterPro" id="IPR038939">
    <property type="entry name" value="PDV1/PDV2"/>
</dbReference>
<dbReference type="PANTHER" id="PTHR33600:SF5">
    <property type="entry name" value="PLASTID DIVISION PROTEIN PDV1"/>
    <property type="match status" value="1"/>
</dbReference>
<dbReference type="Proteomes" id="UP001293593">
    <property type="component" value="Unassembled WGS sequence"/>
</dbReference>
<sequence length="215" mass="24627">MVISDLQSLIERACDLQEKVNEEVNKKKNNSILGFCNQYCCSEDENKWFCGFADTPLILDEETHRLIGLKDSLKQVEDMLIHLQKMRAWNYINRHVTMKQVEESRTILMEKVSNYGGNPHSVISELNSNFGNNNGRSALNKSNKTNCTFLLCCMKFLCNPETWQGVIGGASKLIAASITVSSTVYFCRRRHQYRRSSLVIRQIPNSHLDVFRGRG</sequence>
<evidence type="ECO:0000313" key="2">
    <source>
        <dbReference type="Proteomes" id="UP001293593"/>
    </source>
</evidence>
<dbReference type="PANTHER" id="PTHR33600">
    <property type="entry name" value="PLASTID DIVISION PROTEIN PDV2"/>
    <property type="match status" value="1"/>
</dbReference>
<accession>A0AAE1K8K2</accession>
<dbReference type="GO" id="GO:0010020">
    <property type="term" value="P:chloroplast fission"/>
    <property type="evidence" value="ECO:0007669"/>
    <property type="project" value="InterPro"/>
</dbReference>
<keyword evidence="2" id="KW-1185">Reference proteome</keyword>
<organism evidence="1 2">
    <name type="scientific">Acacia crassicarpa</name>
    <name type="common">northern wattle</name>
    <dbReference type="NCBI Taxonomy" id="499986"/>
    <lineage>
        <taxon>Eukaryota</taxon>
        <taxon>Viridiplantae</taxon>
        <taxon>Streptophyta</taxon>
        <taxon>Embryophyta</taxon>
        <taxon>Tracheophyta</taxon>
        <taxon>Spermatophyta</taxon>
        <taxon>Magnoliopsida</taxon>
        <taxon>eudicotyledons</taxon>
        <taxon>Gunneridae</taxon>
        <taxon>Pentapetalae</taxon>
        <taxon>rosids</taxon>
        <taxon>fabids</taxon>
        <taxon>Fabales</taxon>
        <taxon>Fabaceae</taxon>
        <taxon>Caesalpinioideae</taxon>
        <taxon>mimosoid clade</taxon>
        <taxon>Acacieae</taxon>
        <taxon>Acacia</taxon>
    </lineage>
</organism>
<reference evidence="1" key="1">
    <citation type="submission" date="2023-10" db="EMBL/GenBank/DDBJ databases">
        <title>Chromosome-level genome of the transformable northern wattle, Acacia crassicarpa.</title>
        <authorList>
            <person name="Massaro I."/>
            <person name="Sinha N.R."/>
            <person name="Poethig S."/>
            <person name="Leichty A.R."/>
        </authorList>
    </citation>
    <scope>NUCLEOTIDE SEQUENCE</scope>
    <source>
        <strain evidence="1">Acra3RX</strain>
        <tissue evidence="1">Leaf</tissue>
    </source>
</reference>
<dbReference type="EMBL" id="JAWXYG010000007">
    <property type="protein sequence ID" value="KAK4266945.1"/>
    <property type="molecule type" value="Genomic_DNA"/>
</dbReference>